<proteinExistence type="predicted"/>
<name>A0ABR7Q5B0_9FLAO</name>
<accession>A0ABR7Q5B0</accession>
<evidence type="ECO:0000313" key="1">
    <source>
        <dbReference type="EMBL" id="MBC8753735.1"/>
    </source>
</evidence>
<reference evidence="1 2" key="1">
    <citation type="submission" date="2020-07" db="EMBL/GenBank/DDBJ databases">
        <title>Description of Kordia aestuariivivens sp. nov., isolated from a tidal flat.</title>
        <authorList>
            <person name="Park S."/>
            <person name="Yoon J.-H."/>
        </authorList>
    </citation>
    <scope>NUCLEOTIDE SEQUENCE [LARGE SCALE GENOMIC DNA]</scope>
    <source>
        <strain evidence="1 2">YSTF-M3</strain>
    </source>
</reference>
<evidence type="ECO:0000313" key="2">
    <source>
        <dbReference type="Proteomes" id="UP000619238"/>
    </source>
</evidence>
<keyword evidence="2" id="KW-1185">Reference proteome</keyword>
<evidence type="ECO:0008006" key="3">
    <source>
        <dbReference type="Google" id="ProtNLM"/>
    </source>
</evidence>
<dbReference type="EMBL" id="JACGWS010000002">
    <property type="protein sequence ID" value="MBC8753735.1"/>
    <property type="molecule type" value="Genomic_DNA"/>
</dbReference>
<dbReference type="Proteomes" id="UP000619238">
    <property type="component" value="Unassembled WGS sequence"/>
</dbReference>
<gene>
    <name evidence="1" type="ORF">H2O64_03580</name>
</gene>
<sequence>MKKKDFKQKLQLKKRVISNLDCKKVKGGTDPIAMTVAVTIRPTTFVTKPEVCETHGDVCTLYCETKEICSYTI</sequence>
<dbReference type="RefSeq" id="WP_187560776.1">
    <property type="nucleotide sequence ID" value="NZ_JACGWS010000002.1"/>
</dbReference>
<protein>
    <recommendedName>
        <fullName evidence="3">Class I lanthipeptide</fullName>
    </recommendedName>
</protein>
<comment type="caution">
    <text evidence="1">The sequence shown here is derived from an EMBL/GenBank/DDBJ whole genome shotgun (WGS) entry which is preliminary data.</text>
</comment>
<organism evidence="1 2">
    <name type="scientific">Kordia aestuariivivens</name>
    <dbReference type="NCBI Taxonomy" id="2759037"/>
    <lineage>
        <taxon>Bacteria</taxon>
        <taxon>Pseudomonadati</taxon>
        <taxon>Bacteroidota</taxon>
        <taxon>Flavobacteriia</taxon>
        <taxon>Flavobacteriales</taxon>
        <taxon>Flavobacteriaceae</taxon>
        <taxon>Kordia</taxon>
    </lineage>
</organism>